<name>C9LT69_SELS3</name>
<dbReference type="STRING" id="546271.Selsp_1541"/>
<organism evidence="9 10">
    <name type="scientific">Selenomonas sputigena (strain ATCC 35185 / DSM 20758 / CCUG 44933 / VPI D19B-28)</name>
    <dbReference type="NCBI Taxonomy" id="546271"/>
    <lineage>
        <taxon>Bacteria</taxon>
        <taxon>Bacillati</taxon>
        <taxon>Bacillota</taxon>
        <taxon>Negativicutes</taxon>
        <taxon>Selenomonadales</taxon>
        <taxon>Selenomonadaceae</taxon>
        <taxon>Selenomonas</taxon>
    </lineage>
</organism>
<dbReference type="SFLD" id="SFLDG01384">
    <property type="entry name" value="thioether_bond_formation_requi"/>
    <property type="match status" value="1"/>
</dbReference>
<keyword evidence="2" id="KW-0949">S-adenosyl-L-methionine</keyword>
<accession>C9LT69</accession>
<dbReference type="InterPro" id="IPR058240">
    <property type="entry name" value="rSAM_sf"/>
</dbReference>
<dbReference type="Pfam" id="PF13186">
    <property type="entry name" value="SPASM"/>
    <property type="match status" value="1"/>
</dbReference>
<dbReference type="KEGG" id="ssg:Selsp_1541"/>
<dbReference type="RefSeq" id="WP_006191613.1">
    <property type="nucleotide sequence ID" value="NC_015437.1"/>
</dbReference>
<dbReference type="EMBL" id="ACKP02000012">
    <property type="protein sequence ID" value="EEX77915.1"/>
    <property type="molecule type" value="Genomic_DNA"/>
</dbReference>
<dbReference type="SFLD" id="SFLDG01067">
    <property type="entry name" value="SPASM/twitch_domain_containing"/>
    <property type="match status" value="1"/>
</dbReference>
<keyword evidence="11" id="KW-1185">Reference proteome</keyword>
<dbReference type="SUPFAM" id="SSF102114">
    <property type="entry name" value="Radical SAM enzymes"/>
    <property type="match status" value="1"/>
</dbReference>
<dbReference type="InterPro" id="IPR006638">
    <property type="entry name" value="Elp3/MiaA/NifB-like_rSAM"/>
</dbReference>
<dbReference type="SFLD" id="SFLDG01386">
    <property type="entry name" value="main_SPASM_domain-containing"/>
    <property type="match status" value="1"/>
</dbReference>
<dbReference type="AlphaFoldDB" id="C9LT69"/>
<dbReference type="Pfam" id="PF04055">
    <property type="entry name" value="Radical_SAM"/>
    <property type="match status" value="1"/>
</dbReference>
<dbReference type="Proteomes" id="UP000011124">
    <property type="component" value="Chromosome"/>
</dbReference>
<dbReference type="EMBL" id="CP002637">
    <property type="protein sequence ID" value="AEC00498.1"/>
    <property type="molecule type" value="Genomic_DNA"/>
</dbReference>
<dbReference type="GO" id="GO:0046872">
    <property type="term" value="F:metal ion binding"/>
    <property type="evidence" value="ECO:0007669"/>
    <property type="project" value="UniProtKB-KW"/>
</dbReference>
<reference evidence="8 11" key="2">
    <citation type="submission" date="2011-04" db="EMBL/GenBank/DDBJ databases">
        <title>The complete genome of Selenomonas sputigena DSM 20758.</title>
        <authorList>
            <consortium name="US DOE Joint Genome Institute (JGI-PGF)"/>
            <person name="Lucas S."/>
            <person name="Copeland A."/>
            <person name="Lapidus A."/>
            <person name="Bruce D."/>
            <person name="Goodwin L."/>
            <person name="Pitluck S."/>
            <person name="Peters L."/>
            <person name="Kyrpides N."/>
            <person name="Mavromatis K."/>
            <person name="Ivanova N."/>
            <person name="Ovchinnikova G."/>
            <person name="Teshima H."/>
            <person name="Detter J.C."/>
            <person name="Tapia R."/>
            <person name="Han C."/>
            <person name="Land M."/>
            <person name="Hauser L."/>
            <person name="Markowitz V."/>
            <person name="Cheng J.-F."/>
            <person name="Hugenholtz P."/>
            <person name="Woyke T."/>
            <person name="Wu D."/>
            <person name="Gronow S."/>
            <person name="Wellnitz S."/>
            <person name="Schneider S."/>
            <person name="Klenk H.-P."/>
            <person name="Eisen J.A."/>
        </authorList>
    </citation>
    <scope>NUCLEOTIDE SEQUENCE [LARGE SCALE GENOMIC DNA]</scope>
    <source>
        <strain evidence="8">ATCC 35185</strain>
        <strain evidence="11">ATCC 35185 / DSM 20758 / VPI D19B-28</strain>
    </source>
</reference>
<dbReference type="SFLD" id="SFLDG01072">
    <property type="entry name" value="dehydrogenase_like"/>
    <property type="match status" value="1"/>
</dbReference>
<dbReference type="CDD" id="cd01335">
    <property type="entry name" value="Radical_SAM"/>
    <property type="match status" value="1"/>
</dbReference>
<evidence type="ECO:0000313" key="9">
    <source>
        <dbReference type="EMBL" id="EEX77915.1"/>
    </source>
</evidence>
<sequence length="388" mass="44208">MQFIVKTTTACNFQCVYCSEGDRKEEFLAEDVFFKLVDEIPSLLERKEERSVGILWHGGEPLLWGHDRLARAMEYAENKLADYALHFTMQTNGYLLDEAFLELFKRHSVQVGVSLDGYEEMHDRNRPTRDGKPTFSVVWDNIQRIRKVGLGGSVLMVLNTAEPVDIDRLFAFIEENALVCKINPLLPSGRAAGCDDARRIYQNYVSLLKRLYEKIMDAPAEIVIEPLDKMMNGILMGTCMRECSYNGICAAGIMCLYADGIVGLCGRDGEKMHFAYGSLQEQSLLDLYDSPAAQSVRARDAYLRNHGCKECAVWELCHGGCTFEAWLENGTTEAAFPFCRERKDLLEYLQTVGIQLLKKRLVREKMVYRLRLAEKKKILKEALEYAGK</sequence>
<dbReference type="Gene3D" id="3.20.20.70">
    <property type="entry name" value="Aldolase class I"/>
    <property type="match status" value="1"/>
</dbReference>
<comment type="cofactor">
    <cofactor evidence="1">
        <name>[4Fe-4S] cluster</name>
        <dbReference type="ChEBI" id="CHEBI:49883"/>
    </cofactor>
</comment>
<dbReference type="PANTHER" id="PTHR43273:SF3">
    <property type="entry name" value="ANAEROBIC SULFATASE-MATURATING ENZYME HOMOLOG ASLB-RELATED"/>
    <property type="match status" value="1"/>
</dbReference>
<keyword evidence="5" id="KW-0411">Iron-sulfur</keyword>
<evidence type="ECO:0000313" key="10">
    <source>
        <dbReference type="Proteomes" id="UP000003505"/>
    </source>
</evidence>
<evidence type="ECO:0000256" key="5">
    <source>
        <dbReference type="ARBA" id="ARBA00023014"/>
    </source>
</evidence>
<dbReference type="PROSITE" id="PS51918">
    <property type="entry name" value="RADICAL_SAM"/>
    <property type="match status" value="1"/>
</dbReference>
<dbReference type="OrthoDB" id="9782387at2"/>
<dbReference type="HOGENOM" id="CLU_876230_0_0_9"/>
<dbReference type="InterPro" id="IPR013785">
    <property type="entry name" value="Aldolase_TIM"/>
</dbReference>
<protein>
    <submittedName>
        <fullName evidence="9">Radical SAM domain protein</fullName>
    </submittedName>
</protein>
<proteinExistence type="inferred from homology"/>
<gene>
    <name evidence="8" type="ordered locus">Selsp_1541</name>
    <name evidence="9" type="ORF">SELSPUOL_00649</name>
</gene>
<evidence type="ECO:0000256" key="3">
    <source>
        <dbReference type="ARBA" id="ARBA00022723"/>
    </source>
</evidence>
<dbReference type="SMART" id="SM00729">
    <property type="entry name" value="Elp3"/>
    <property type="match status" value="1"/>
</dbReference>
<dbReference type="PANTHER" id="PTHR43273">
    <property type="entry name" value="ANAEROBIC SULFATASE-MATURATING ENZYME HOMOLOG ASLB-RELATED"/>
    <property type="match status" value="1"/>
</dbReference>
<reference evidence="9 10" key="1">
    <citation type="submission" date="2009-09" db="EMBL/GenBank/DDBJ databases">
        <authorList>
            <person name="Weinstock G."/>
            <person name="Sodergren E."/>
            <person name="Clifton S."/>
            <person name="Fulton L."/>
            <person name="Fulton B."/>
            <person name="Courtney L."/>
            <person name="Fronick C."/>
            <person name="Harrison M."/>
            <person name="Strong C."/>
            <person name="Farmer C."/>
            <person name="Delahaunty K."/>
            <person name="Markovic C."/>
            <person name="Hall O."/>
            <person name="Minx P."/>
            <person name="Tomlinson C."/>
            <person name="Mitreva M."/>
            <person name="Nelson J."/>
            <person name="Hou S."/>
            <person name="Wollam A."/>
            <person name="Pepin K.H."/>
            <person name="Johnson M."/>
            <person name="Bhonagiri V."/>
            <person name="Nash W.E."/>
            <person name="Warren W."/>
            <person name="Chinwalla A."/>
            <person name="Mardis E.R."/>
            <person name="Wilson R.K."/>
        </authorList>
    </citation>
    <scope>NUCLEOTIDE SEQUENCE [LARGE SCALE GENOMIC DNA]</scope>
    <source>
        <strain evidence="9">ATCC 35185</strain>
        <strain evidence="10">ATCC 35185 / DSM 20758 / VPI D19B-28</strain>
    </source>
</reference>
<dbReference type="SFLD" id="SFLDS00029">
    <property type="entry name" value="Radical_SAM"/>
    <property type="match status" value="1"/>
</dbReference>
<dbReference type="GO" id="GO:0051536">
    <property type="term" value="F:iron-sulfur cluster binding"/>
    <property type="evidence" value="ECO:0007669"/>
    <property type="project" value="UniProtKB-KW"/>
</dbReference>
<evidence type="ECO:0000256" key="6">
    <source>
        <dbReference type="ARBA" id="ARBA00023601"/>
    </source>
</evidence>
<dbReference type="InterPro" id="IPR023885">
    <property type="entry name" value="4Fe4S-binding_SPASM_dom"/>
</dbReference>
<evidence type="ECO:0000256" key="4">
    <source>
        <dbReference type="ARBA" id="ARBA00023004"/>
    </source>
</evidence>
<evidence type="ECO:0000313" key="11">
    <source>
        <dbReference type="Proteomes" id="UP000011124"/>
    </source>
</evidence>
<dbReference type="NCBIfam" id="TIGR04085">
    <property type="entry name" value="rSAM_more_4Fe4S"/>
    <property type="match status" value="1"/>
</dbReference>
<evidence type="ECO:0000256" key="1">
    <source>
        <dbReference type="ARBA" id="ARBA00001966"/>
    </source>
</evidence>
<evidence type="ECO:0000259" key="7">
    <source>
        <dbReference type="PROSITE" id="PS51918"/>
    </source>
</evidence>
<evidence type="ECO:0000313" key="8">
    <source>
        <dbReference type="EMBL" id="AEC00498.1"/>
    </source>
</evidence>
<comment type="similarity">
    <text evidence="6">Belongs to the radical SAM superfamily. Anaerobic sulfatase-maturating enzyme family.</text>
</comment>
<feature type="domain" description="Radical SAM core" evidence="7">
    <location>
        <begin position="1"/>
        <end position="225"/>
    </location>
</feature>
<dbReference type="eggNOG" id="COG0641">
    <property type="taxonomic scope" value="Bacteria"/>
</dbReference>
<dbReference type="InterPro" id="IPR023867">
    <property type="entry name" value="Sulphatase_maturase_rSAM"/>
</dbReference>
<dbReference type="GO" id="GO:0016491">
    <property type="term" value="F:oxidoreductase activity"/>
    <property type="evidence" value="ECO:0007669"/>
    <property type="project" value="InterPro"/>
</dbReference>
<dbReference type="Proteomes" id="UP000003505">
    <property type="component" value="Unassembled WGS sequence"/>
</dbReference>
<dbReference type="InterPro" id="IPR007197">
    <property type="entry name" value="rSAM"/>
</dbReference>
<keyword evidence="4" id="KW-0408">Iron</keyword>
<keyword evidence="3" id="KW-0479">Metal-binding</keyword>
<evidence type="ECO:0000256" key="2">
    <source>
        <dbReference type="ARBA" id="ARBA00022691"/>
    </source>
</evidence>